<dbReference type="SUPFAM" id="SSF81383">
    <property type="entry name" value="F-box domain"/>
    <property type="match status" value="1"/>
</dbReference>
<dbReference type="PROSITE" id="PS50181">
    <property type="entry name" value="FBOX"/>
    <property type="match status" value="1"/>
</dbReference>
<proteinExistence type="predicted"/>
<name>A0AAV9AP97_ACOGR</name>
<dbReference type="PANTHER" id="PTHR45463:SF8">
    <property type="entry name" value="OS09G0392200 PROTEIN"/>
    <property type="match status" value="1"/>
</dbReference>
<organism evidence="2 3">
    <name type="scientific">Acorus gramineus</name>
    <name type="common">Dwarf sweet flag</name>
    <dbReference type="NCBI Taxonomy" id="55184"/>
    <lineage>
        <taxon>Eukaryota</taxon>
        <taxon>Viridiplantae</taxon>
        <taxon>Streptophyta</taxon>
        <taxon>Embryophyta</taxon>
        <taxon>Tracheophyta</taxon>
        <taxon>Spermatophyta</taxon>
        <taxon>Magnoliopsida</taxon>
        <taxon>Liliopsida</taxon>
        <taxon>Acoraceae</taxon>
        <taxon>Acorus</taxon>
    </lineage>
</organism>
<dbReference type="InterPro" id="IPR036047">
    <property type="entry name" value="F-box-like_dom_sf"/>
</dbReference>
<reference evidence="2" key="2">
    <citation type="submission" date="2023-06" db="EMBL/GenBank/DDBJ databases">
        <authorList>
            <person name="Ma L."/>
            <person name="Liu K.-W."/>
            <person name="Li Z."/>
            <person name="Hsiao Y.-Y."/>
            <person name="Qi Y."/>
            <person name="Fu T."/>
            <person name="Tang G."/>
            <person name="Zhang D."/>
            <person name="Sun W.-H."/>
            <person name="Liu D.-K."/>
            <person name="Li Y."/>
            <person name="Chen G.-Z."/>
            <person name="Liu X.-D."/>
            <person name="Liao X.-Y."/>
            <person name="Jiang Y.-T."/>
            <person name="Yu X."/>
            <person name="Hao Y."/>
            <person name="Huang J."/>
            <person name="Zhao X.-W."/>
            <person name="Ke S."/>
            <person name="Chen Y.-Y."/>
            <person name="Wu W.-L."/>
            <person name="Hsu J.-L."/>
            <person name="Lin Y.-F."/>
            <person name="Huang M.-D."/>
            <person name="Li C.-Y."/>
            <person name="Huang L."/>
            <person name="Wang Z.-W."/>
            <person name="Zhao X."/>
            <person name="Zhong W.-Y."/>
            <person name="Peng D.-H."/>
            <person name="Ahmad S."/>
            <person name="Lan S."/>
            <person name="Zhang J.-S."/>
            <person name="Tsai W.-C."/>
            <person name="Van De Peer Y."/>
            <person name="Liu Z.-J."/>
        </authorList>
    </citation>
    <scope>NUCLEOTIDE SEQUENCE</scope>
    <source>
        <strain evidence="2">SCP</strain>
        <tissue evidence="2">Leaves</tissue>
    </source>
</reference>
<accession>A0AAV9AP97</accession>
<dbReference type="CDD" id="cd09917">
    <property type="entry name" value="F-box_SF"/>
    <property type="match status" value="1"/>
</dbReference>
<gene>
    <name evidence="2" type="ORF">QJS04_geneDACA002725</name>
</gene>
<dbReference type="AlphaFoldDB" id="A0AAV9AP97"/>
<protein>
    <recommendedName>
        <fullName evidence="1">F-box domain-containing protein</fullName>
    </recommendedName>
</protein>
<keyword evidence="3" id="KW-1185">Reference proteome</keyword>
<reference evidence="2" key="1">
    <citation type="journal article" date="2023" name="Nat. Commun.">
        <title>Diploid and tetraploid genomes of Acorus and the evolution of monocots.</title>
        <authorList>
            <person name="Ma L."/>
            <person name="Liu K.W."/>
            <person name="Li Z."/>
            <person name="Hsiao Y.Y."/>
            <person name="Qi Y."/>
            <person name="Fu T."/>
            <person name="Tang G.D."/>
            <person name="Zhang D."/>
            <person name="Sun W.H."/>
            <person name="Liu D.K."/>
            <person name="Li Y."/>
            <person name="Chen G.Z."/>
            <person name="Liu X.D."/>
            <person name="Liao X.Y."/>
            <person name="Jiang Y.T."/>
            <person name="Yu X."/>
            <person name="Hao Y."/>
            <person name="Huang J."/>
            <person name="Zhao X.W."/>
            <person name="Ke S."/>
            <person name="Chen Y.Y."/>
            <person name="Wu W.L."/>
            <person name="Hsu J.L."/>
            <person name="Lin Y.F."/>
            <person name="Huang M.D."/>
            <person name="Li C.Y."/>
            <person name="Huang L."/>
            <person name="Wang Z.W."/>
            <person name="Zhao X."/>
            <person name="Zhong W.Y."/>
            <person name="Peng D.H."/>
            <person name="Ahmad S."/>
            <person name="Lan S."/>
            <person name="Zhang J.S."/>
            <person name="Tsai W.C."/>
            <person name="Van de Peer Y."/>
            <person name="Liu Z.J."/>
        </authorList>
    </citation>
    <scope>NUCLEOTIDE SEQUENCE</scope>
    <source>
        <strain evidence="2">SCP</strain>
    </source>
</reference>
<dbReference type="Gene3D" id="1.20.1280.50">
    <property type="match status" value="1"/>
</dbReference>
<dbReference type="PANTHER" id="PTHR45463">
    <property type="entry name" value="OS09G0392200 PROTEIN"/>
    <property type="match status" value="1"/>
</dbReference>
<feature type="domain" description="F-box" evidence="1">
    <location>
        <begin position="32"/>
        <end position="79"/>
    </location>
</feature>
<dbReference type="InterPro" id="IPR001810">
    <property type="entry name" value="F-box_dom"/>
</dbReference>
<evidence type="ECO:0000313" key="2">
    <source>
        <dbReference type="EMBL" id="KAK1266173.1"/>
    </source>
</evidence>
<evidence type="ECO:0000313" key="3">
    <source>
        <dbReference type="Proteomes" id="UP001179952"/>
    </source>
</evidence>
<dbReference type="Pfam" id="PF00646">
    <property type="entry name" value="F-box"/>
    <property type="match status" value="1"/>
</dbReference>
<dbReference type="SMART" id="SM00256">
    <property type="entry name" value="FBOX"/>
    <property type="match status" value="1"/>
</dbReference>
<sequence length="323" mass="37881">MSEEITPVSHLSPTDAEVSNVVENPDAGGRELRDWCDLPDLVLFLILKRLSLSDFFAFSHVCKEWRFVSKTVKREYMATQPPLVCGITSTHGFYSWKEERFYKKNQPALKGRRILGFSHGFFILLHKSDKRFFSLVNPITGGDLKWAVYQRKNRRIVILSEIFFKGKVYALNNKGNILIYDPSHHPEFTILRIQNNPFSDSIYCTSTRLADCGGELFAIQCFEYDHRHRKVNFVVQGFDFMTCEWERLNNLGNHVLFLDRRRGAFWDDAANWEDSENCIYYLSDDLDNEKFYVFHMDDGSVEDISCPIPYCFPFCWVFPRLCF</sequence>
<dbReference type="EMBL" id="JAUJYN010000007">
    <property type="protein sequence ID" value="KAK1266173.1"/>
    <property type="molecule type" value="Genomic_DNA"/>
</dbReference>
<comment type="caution">
    <text evidence="2">The sequence shown here is derived from an EMBL/GenBank/DDBJ whole genome shotgun (WGS) entry which is preliminary data.</text>
</comment>
<dbReference type="Pfam" id="PF03478">
    <property type="entry name" value="Beta-prop_KIB1-4"/>
    <property type="match status" value="1"/>
</dbReference>
<dbReference type="Proteomes" id="UP001179952">
    <property type="component" value="Unassembled WGS sequence"/>
</dbReference>
<dbReference type="InterPro" id="IPR005174">
    <property type="entry name" value="KIB1-4_b-propeller"/>
</dbReference>
<evidence type="ECO:0000259" key="1">
    <source>
        <dbReference type="PROSITE" id="PS50181"/>
    </source>
</evidence>